<feature type="compositionally biased region" description="Polar residues" evidence="5">
    <location>
        <begin position="24"/>
        <end position="52"/>
    </location>
</feature>
<evidence type="ECO:0000256" key="2">
    <source>
        <dbReference type="ARBA" id="ARBA00022692"/>
    </source>
</evidence>
<proteinExistence type="predicted"/>
<feature type="transmembrane region" description="Helical" evidence="6">
    <location>
        <begin position="257"/>
        <end position="279"/>
    </location>
</feature>
<dbReference type="AlphaFoldDB" id="A0A4P9ZS06"/>
<feature type="compositionally biased region" description="Low complexity" evidence="5">
    <location>
        <begin position="80"/>
        <end position="91"/>
    </location>
</feature>
<keyword evidence="3 6" id="KW-1133">Transmembrane helix</keyword>
<organism evidence="8 9">
    <name type="scientific">Dimargaris cristalligena</name>
    <dbReference type="NCBI Taxonomy" id="215637"/>
    <lineage>
        <taxon>Eukaryota</taxon>
        <taxon>Fungi</taxon>
        <taxon>Fungi incertae sedis</taxon>
        <taxon>Zoopagomycota</taxon>
        <taxon>Kickxellomycotina</taxon>
        <taxon>Dimargaritomycetes</taxon>
        <taxon>Dimargaritales</taxon>
        <taxon>Dimargaritaceae</taxon>
        <taxon>Dimargaris</taxon>
    </lineage>
</organism>
<evidence type="ECO:0000256" key="6">
    <source>
        <dbReference type="SAM" id="Phobius"/>
    </source>
</evidence>
<gene>
    <name evidence="8" type="ORF">BJ085DRAFT_37056</name>
</gene>
<evidence type="ECO:0000259" key="7">
    <source>
        <dbReference type="Pfam" id="PF01284"/>
    </source>
</evidence>
<sequence length="284" mass="31268">MSSPYGGPHHMPTPEDTYAPTSGYGISNPTVADSPYASNPYGTASSTATHTQQPMAEIHHHHYNSASPYGTSNLNLPPGVIPVSVPHSGSPSPVPMPPASLPNDSSLNPSTLPPGDMEAAGKLPKLPVYNKYSYMTQPDKRKEVIRFVQVLASVGSIGFLAGAKPRSGHSNPFDDQSPTNYQYFVAGLSTLVSLFFFLSFFWRFKRVWSQKHRCWGLFLADFFMALFWVSCIVALFIKNHCPVGTLDGWCDFYNTSLFFSVLAAVCYLITLGWDVVAFLKSRRK</sequence>
<dbReference type="Proteomes" id="UP000268162">
    <property type="component" value="Unassembled WGS sequence"/>
</dbReference>
<feature type="transmembrane region" description="Helical" evidence="6">
    <location>
        <begin position="144"/>
        <end position="163"/>
    </location>
</feature>
<feature type="transmembrane region" description="Helical" evidence="6">
    <location>
        <begin position="183"/>
        <end position="202"/>
    </location>
</feature>
<feature type="region of interest" description="Disordered" evidence="5">
    <location>
        <begin position="80"/>
        <end position="119"/>
    </location>
</feature>
<dbReference type="STRING" id="215637.A0A4P9ZS06"/>
<feature type="transmembrane region" description="Helical" evidence="6">
    <location>
        <begin position="214"/>
        <end position="237"/>
    </location>
</feature>
<dbReference type="OrthoDB" id="3253553at2759"/>
<keyword evidence="2 6" id="KW-0812">Transmembrane</keyword>
<dbReference type="InterPro" id="IPR008253">
    <property type="entry name" value="Marvel"/>
</dbReference>
<dbReference type="GO" id="GO:0016020">
    <property type="term" value="C:membrane"/>
    <property type="evidence" value="ECO:0007669"/>
    <property type="project" value="UniProtKB-SubCell"/>
</dbReference>
<keyword evidence="9" id="KW-1185">Reference proteome</keyword>
<evidence type="ECO:0000256" key="4">
    <source>
        <dbReference type="ARBA" id="ARBA00023136"/>
    </source>
</evidence>
<comment type="subcellular location">
    <subcellularLocation>
        <location evidence="1">Membrane</location>
        <topology evidence="1">Multi-pass membrane protein</topology>
    </subcellularLocation>
</comment>
<evidence type="ECO:0000313" key="8">
    <source>
        <dbReference type="EMBL" id="RKP35561.1"/>
    </source>
</evidence>
<protein>
    <recommendedName>
        <fullName evidence="7">MARVEL domain-containing protein</fullName>
    </recommendedName>
</protein>
<evidence type="ECO:0000313" key="9">
    <source>
        <dbReference type="Proteomes" id="UP000268162"/>
    </source>
</evidence>
<evidence type="ECO:0000256" key="3">
    <source>
        <dbReference type="ARBA" id="ARBA00022989"/>
    </source>
</evidence>
<feature type="domain" description="MARVEL" evidence="7">
    <location>
        <begin position="144"/>
        <end position="271"/>
    </location>
</feature>
<dbReference type="EMBL" id="ML002839">
    <property type="protein sequence ID" value="RKP35561.1"/>
    <property type="molecule type" value="Genomic_DNA"/>
</dbReference>
<name>A0A4P9ZS06_9FUNG</name>
<feature type="region of interest" description="Disordered" evidence="5">
    <location>
        <begin position="1"/>
        <end position="52"/>
    </location>
</feature>
<accession>A0A4P9ZS06</accession>
<evidence type="ECO:0000256" key="5">
    <source>
        <dbReference type="SAM" id="MobiDB-lite"/>
    </source>
</evidence>
<evidence type="ECO:0000256" key="1">
    <source>
        <dbReference type="ARBA" id="ARBA00004141"/>
    </source>
</evidence>
<dbReference type="Pfam" id="PF01284">
    <property type="entry name" value="MARVEL"/>
    <property type="match status" value="1"/>
</dbReference>
<keyword evidence="4 6" id="KW-0472">Membrane</keyword>
<reference evidence="9" key="1">
    <citation type="journal article" date="2018" name="Nat. Microbiol.">
        <title>Leveraging single-cell genomics to expand the fungal tree of life.</title>
        <authorList>
            <person name="Ahrendt S.R."/>
            <person name="Quandt C.A."/>
            <person name="Ciobanu D."/>
            <person name="Clum A."/>
            <person name="Salamov A."/>
            <person name="Andreopoulos B."/>
            <person name="Cheng J.F."/>
            <person name="Woyke T."/>
            <person name="Pelin A."/>
            <person name="Henrissat B."/>
            <person name="Reynolds N.K."/>
            <person name="Benny G.L."/>
            <person name="Smith M.E."/>
            <person name="James T.Y."/>
            <person name="Grigoriev I.V."/>
        </authorList>
    </citation>
    <scope>NUCLEOTIDE SEQUENCE [LARGE SCALE GENOMIC DNA]</scope>
    <source>
        <strain evidence="9">RSA 468</strain>
    </source>
</reference>